<dbReference type="PANTHER" id="PTHR42923:SF3">
    <property type="entry name" value="PROTOPORPHYRINOGEN OXIDASE"/>
    <property type="match status" value="1"/>
</dbReference>
<comment type="cofactor">
    <cofactor evidence="1">
        <name>FAD</name>
        <dbReference type="ChEBI" id="CHEBI:57692"/>
    </cofactor>
</comment>
<comment type="pathway">
    <text evidence="6">Porphyrin-containing compound metabolism.</text>
</comment>
<proteinExistence type="predicted"/>
<dbReference type="EMBL" id="MFNE01000040">
    <property type="protein sequence ID" value="OGG94303.1"/>
    <property type="molecule type" value="Genomic_DNA"/>
</dbReference>
<evidence type="ECO:0000313" key="9">
    <source>
        <dbReference type="Proteomes" id="UP000178449"/>
    </source>
</evidence>
<dbReference type="PANTHER" id="PTHR42923">
    <property type="entry name" value="PROTOPORPHYRINOGEN OXIDASE"/>
    <property type="match status" value="1"/>
</dbReference>
<dbReference type="SUPFAM" id="SSF51905">
    <property type="entry name" value="FAD/NAD(P)-binding domain"/>
    <property type="match status" value="1"/>
</dbReference>
<dbReference type="InterPro" id="IPR050464">
    <property type="entry name" value="Zeta_carotene_desat/Oxidored"/>
</dbReference>
<evidence type="ECO:0000256" key="1">
    <source>
        <dbReference type="ARBA" id="ARBA00001974"/>
    </source>
</evidence>
<evidence type="ECO:0000313" key="8">
    <source>
        <dbReference type="EMBL" id="OGG94303.1"/>
    </source>
</evidence>
<dbReference type="Gene3D" id="3.50.50.60">
    <property type="entry name" value="FAD/NAD(P)-binding domain"/>
    <property type="match status" value="1"/>
</dbReference>
<evidence type="ECO:0000256" key="3">
    <source>
        <dbReference type="ARBA" id="ARBA00022827"/>
    </source>
</evidence>
<dbReference type="AlphaFoldDB" id="A0A1F6G866"/>
<evidence type="ECO:0000256" key="4">
    <source>
        <dbReference type="ARBA" id="ARBA00023002"/>
    </source>
</evidence>
<dbReference type="InterPro" id="IPR002937">
    <property type="entry name" value="Amino_oxidase"/>
</dbReference>
<keyword evidence="5" id="KW-0350">Heme biosynthesis</keyword>
<keyword evidence="4" id="KW-0560">Oxidoreductase</keyword>
<dbReference type="Gene3D" id="1.10.3110.10">
    <property type="entry name" value="protoporphyrinogen ix oxidase, domain 3"/>
    <property type="match status" value="1"/>
</dbReference>
<dbReference type="NCBIfam" id="TIGR00562">
    <property type="entry name" value="proto_IX_ox"/>
    <property type="match status" value="1"/>
</dbReference>
<feature type="domain" description="Amine oxidase" evidence="7">
    <location>
        <begin position="18"/>
        <end position="387"/>
    </location>
</feature>
<dbReference type="InterPro" id="IPR004572">
    <property type="entry name" value="Protoporphyrinogen_oxidase"/>
</dbReference>
<dbReference type="GO" id="GO:0006783">
    <property type="term" value="P:heme biosynthetic process"/>
    <property type="evidence" value="ECO:0007669"/>
    <property type="project" value="UniProtKB-KW"/>
</dbReference>
<protein>
    <submittedName>
        <fullName evidence="8">Protoporphyrinogen oxidase</fullName>
    </submittedName>
</protein>
<reference evidence="8 9" key="1">
    <citation type="journal article" date="2016" name="Nat. Commun.">
        <title>Thousands of microbial genomes shed light on interconnected biogeochemical processes in an aquifer system.</title>
        <authorList>
            <person name="Anantharaman K."/>
            <person name="Brown C.T."/>
            <person name="Hug L.A."/>
            <person name="Sharon I."/>
            <person name="Castelle C.J."/>
            <person name="Probst A.J."/>
            <person name="Thomas B.C."/>
            <person name="Singh A."/>
            <person name="Wilkins M.J."/>
            <person name="Karaoz U."/>
            <person name="Brodie E.L."/>
            <person name="Williams K.H."/>
            <person name="Hubbard S.S."/>
            <person name="Banfield J.F."/>
        </authorList>
    </citation>
    <scope>NUCLEOTIDE SEQUENCE [LARGE SCALE GENOMIC DNA]</scope>
</reference>
<name>A0A1F6G866_9PROT</name>
<keyword evidence="2" id="KW-0285">Flavoprotein</keyword>
<evidence type="ECO:0000259" key="7">
    <source>
        <dbReference type="Pfam" id="PF01593"/>
    </source>
</evidence>
<accession>A0A1F6G866</accession>
<dbReference type="STRING" id="1817772.A2527_14690"/>
<sequence length="454" mass="49826">MNPDLVAKTDLLIVGGGLSGLAIAHWALKKEPTLDYLVVEGQGRSGGAVQSFKKDGYQGEWGPHGFLDNKPATLELLEDLDLWPEVQKAPLKEFGRYLCLKGRLCLVPQSPPTLIKSDLLSWWAKLRVLGDLFIKADSSEQSVSQWAQRRFGPQVLPFIDAALIGTYAGDLNRLSIDAVMPGLRAGEARYGSAIKAVVAQMRASKGQPRNLPQMISFKEGMERLVEQLAQGKKIRLNFQVEQLIYKEGGWLVKSGDQIIEAKRLVLALPIHQAHPLLAPLLAPPGPAPATAQIYNLLLGFGPEAKIPYGFGYLAPAKENRFALGSLFSSHMFVGRVQEGGHLLEVLIGGRRSPEKLELSDAELIEKTLADLKGLIELPNPQFVKVLRPQSAIPQPELGHKALIDWRDRLLKAYPNLEICGFGWDGIGINEVVQLAKKTALGLKISENQIKGVYL</sequence>
<dbReference type="Gene3D" id="3.90.660.20">
    <property type="entry name" value="Protoporphyrinogen oxidase, mitochondrial, domain 2"/>
    <property type="match status" value="1"/>
</dbReference>
<evidence type="ECO:0000256" key="6">
    <source>
        <dbReference type="ARBA" id="ARBA00023444"/>
    </source>
</evidence>
<organism evidence="8 9">
    <name type="scientific">Candidatus Lambdaproteobacteria bacterium RIFOXYD2_FULL_50_16</name>
    <dbReference type="NCBI Taxonomy" id="1817772"/>
    <lineage>
        <taxon>Bacteria</taxon>
        <taxon>Pseudomonadati</taxon>
        <taxon>Pseudomonadota</taxon>
        <taxon>Candidatus Lambdaproteobacteria</taxon>
    </lineage>
</organism>
<evidence type="ECO:0000256" key="5">
    <source>
        <dbReference type="ARBA" id="ARBA00023133"/>
    </source>
</evidence>
<gene>
    <name evidence="8" type="ORF">A2527_14690</name>
</gene>
<dbReference type="Pfam" id="PF01593">
    <property type="entry name" value="Amino_oxidase"/>
    <property type="match status" value="1"/>
</dbReference>
<dbReference type="SUPFAM" id="SSF54373">
    <property type="entry name" value="FAD-linked reductases, C-terminal domain"/>
    <property type="match status" value="1"/>
</dbReference>
<dbReference type="Proteomes" id="UP000178449">
    <property type="component" value="Unassembled WGS sequence"/>
</dbReference>
<dbReference type="InterPro" id="IPR036188">
    <property type="entry name" value="FAD/NAD-bd_sf"/>
</dbReference>
<evidence type="ECO:0000256" key="2">
    <source>
        <dbReference type="ARBA" id="ARBA00022630"/>
    </source>
</evidence>
<keyword evidence="3" id="KW-0274">FAD</keyword>
<dbReference type="GO" id="GO:0004729">
    <property type="term" value="F:oxygen-dependent protoporphyrinogen oxidase activity"/>
    <property type="evidence" value="ECO:0007669"/>
    <property type="project" value="InterPro"/>
</dbReference>
<comment type="caution">
    <text evidence="8">The sequence shown here is derived from an EMBL/GenBank/DDBJ whole genome shotgun (WGS) entry which is preliminary data.</text>
</comment>